<evidence type="ECO:0000313" key="2">
    <source>
        <dbReference type="EMBL" id="EKE68099.1"/>
    </source>
</evidence>
<keyword evidence="1" id="KW-0472">Membrane</keyword>
<evidence type="ECO:0000256" key="1">
    <source>
        <dbReference type="SAM" id="Phobius"/>
    </source>
</evidence>
<sequence length="116" mass="12564">MLPLFLKSLLGAAAVLLISLLSRSRFVYLAGLVPLFPTFALIAHYLVAKEQGPAALRQTALFGLYALLPYGAYLLAVYHLSARLSLAWTLGLATLVWLLSASVLLLAWTRLQPALA</sequence>
<protein>
    <submittedName>
        <fullName evidence="2">Membrane protein required for efficient alginate biosynthesis</fullName>
    </submittedName>
</protein>
<dbReference type="Pfam" id="PF06942">
    <property type="entry name" value="GlpM"/>
    <property type="match status" value="1"/>
</dbReference>
<reference evidence="2 3" key="1">
    <citation type="journal article" date="2012" name="J. Bacteriol.">
        <title>Genome Sequence of Gallaecimonas xiamenensis Type Strain 3-C-1.</title>
        <authorList>
            <person name="Lai Q."/>
            <person name="Wang L."/>
            <person name="Wang W."/>
            <person name="Shao Z."/>
        </authorList>
    </citation>
    <scope>NUCLEOTIDE SEQUENCE [LARGE SCALE GENOMIC DNA]</scope>
    <source>
        <strain evidence="2 3">3-C-1</strain>
    </source>
</reference>
<dbReference type="STRING" id="745411.B3C1_17422"/>
<keyword evidence="1" id="KW-0812">Transmembrane</keyword>
<feature type="transmembrane region" description="Helical" evidence="1">
    <location>
        <begin position="60"/>
        <end position="80"/>
    </location>
</feature>
<dbReference type="InterPro" id="IPR009707">
    <property type="entry name" value="GlpM/YdgC"/>
</dbReference>
<feature type="transmembrane region" description="Helical" evidence="1">
    <location>
        <begin position="27"/>
        <end position="48"/>
    </location>
</feature>
<dbReference type="eggNOG" id="COG3136">
    <property type="taxonomic scope" value="Bacteria"/>
</dbReference>
<keyword evidence="3" id="KW-1185">Reference proteome</keyword>
<dbReference type="AlphaFoldDB" id="K2JBV7"/>
<proteinExistence type="predicted"/>
<organism evidence="2 3">
    <name type="scientific">Gallaecimonas xiamenensis 3-C-1</name>
    <dbReference type="NCBI Taxonomy" id="745411"/>
    <lineage>
        <taxon>Bacteria</taxon>
        <taxon>Pseudomonadati</taxon>
        <taxon>Pseudomonadota</taxon>
        <taxon>Gammaproteobacteria</taxon>
        <taxon>Enterobacterales</taxon>
        <taxon>Gallaecimonadaceae</taxon>
        <taxon>Gallaecimonas</taxon>
    </lineage>
</organism>
<gene>
    <name evidence="2" type="ORF">B3C1_17422</name>
</gene>
<accession>K2JBV7</accession>
<name>K2JBV7_9GAMM</name>
<dbReference type="OrthoDB" id="6053681at2"/>
<keyword evidence="1" id="KW-1133">Transmembrane helix</keyword>
<dbReference type="EMBL" id="AMRI01000033">
    <property type="protein sequence ID" value="EKE68099.1"/>
    <property type="molecule type" value="Genomic_DNA"/>
</dbReference>
<comment type="caution">
    <text evidence="2">The sequence shown here is derived from an EMBL/GenBank/DDBJ whole genome shotgun (WGS) entry which is preliminary data.</text>
</comment>
<dbReference type="Proteomes" id="UP000006755">
    <property type="component" value="Unassembled WGS sequence"/>
</dbReference>
<feature type="transmembrane region" description="Helical" evidence="1">
    <location>
        <begin position="86"/>
        <end position="108"/>
    </location>
</feature>
<evidence type="ECO:0000313" key="3">
    <source>
        <dbReference type="Proteomes" id="UP000006755"/>
    </source>
</evidence>